<evidence type="ECO:0000256" key="8">
    <source>
        <dbReference type="SAM" id="MobiDB-lite"/>
    </source>
</evidence>
<accession>A0A9P9WN61</accession>
<evidence type="ECO:0000256" key="7">
    <source>
        <dbReference type="ARBA" id="ARBA00038459"/>
    </source>
</evidence>
<evidence type="ECO:0000256" key="9">
    <source>
        <dbReference type="SAM" id="Phobius"/>
    </source>
</evidence>
<feature type="transmembrane region" description="Helical" evidence="9">
    <location>
        <begin position="69"/>
        <end position="88"/>
    </location>
</feature>
<name>A0A9P9WN61_9PEZI</name>
<dbReference type="Proteomes" id="UP000829685">
    <property type="component" value="Unassembled WGS sequence"/>
</dbReference>
<dbReference type="PANTHER" id="PTHR23502">
    <property type="entry name" value="MAJOR FACILITATOR SUPERFAMILY"/>
    <property type="match status" value="1"/>
</dbReference>
<evidence type="ECO:0000256" key="3">
    <source>
        <dbReference type="ARBA" id="ARBA00022475"/>
    </source>
</evidence>
<sequence length="616" mass="67898">MADHKPNEKDDLEPTRPAKIPFWRIVYDQAGVTDAVLKHPYAGSGTESDPYLVQWIPHDPRNPMGFSTFTKWFITMIVAFATLAVALVSSAYTGGMKQIIMEFGISQELATLGVSLFVVGFAVGPLLWAPLSELFGRQVLFFFTYAALTAFNAGTAGVQNSWSLIILRFFAGAFGSSPLTNAGGVIADMFPAAQRGLATSLFAAAPFLGPVLGPIIGGFLGESAGWRWVMGFLAAFSGFFWIVGTLLVPETYAPVLLRRRAAKMTKMTGKQYVSKIDADRGKITLGQSMKTALSRPWILLFREPIVLLLSIYMAIIYGTLYMLFAAFPIVYQQNRGWSQGVGGLAFLGILVGMLFAIAYNIPDNKRYIKTEEKNNGFAPPESRLPPAMVGSIALPIGLFWFAWTNYPDIHWLASIAAGVPFGFGMVLVFLSIMNYLIDAYTIFAASVLAANSVLRSLFGAAFPLFTTYMYKDLGIHWASSIPAFLALACVPFPFLFYKYGPAIRTRCHFAAESEQFMRKLRQQEQDEAAMEQDTSPEDGDEVEQTETNESDDTLTPTVSHAARSSRRGSLARTTSNALRRVPTGYEENPYDIDRVNTTDSQFAVKPLKLTKTRSRV</sequence>
<dbReference type="GO" id="GO:0022857">
    <property type="term" value="F:transmembrane transporter activity"/>
    <property type="evidence" value="ECO:0007669"/>
    <property type="project" value="InterPro"/>
</dbReference>
<comment type="similarity">
    <text evidence="7">Belongs to the major facilitator superfamily. DHA1 family. Polyamines/proton antiporter (TC 2.A.1.2.16) subfamily.</text>
</comment>
<dbReference type="AlphaFoldDB" id="A0A9P9WN61"/>
<dbReference type="PROSITE" id="PS50850">
    <property type="entry name" value="MFS"/>
    <property type="match status" value="1"/>
</dbReference>
<dbReference type="GO" id="GO:0005886">
    <property type="term" value="C:plasma membrane"/>
    <property type="evidence" value="ECO:0007669"/>
    <property type="project" value="UniProtKB-SubCell"/>
</dbReference>
<dbReference type="EMBL" id="JAFIMR010000012">
    <property type="protein sequence ID" value="KAI1871810.1"/>
    <property type="molecule type" value="Genomic_DNA"/>
</dbReference>
<evidence type="ECO:0000256" key="1">
    <source>
        <dbReference type="ARBA" id="ARBA00004651"/>
    </source>
</evidence>
<feature type="transmembrane region" description="Helical" evidence="9">
    <location>
        <begin position="305"/>
        <end position="331"/>
    </location>
</feature>
<feature type="region of interest" description="Disordered" evidence="8">
    <location>
        <begin position="521"/>
        <end position="592"/>
    </location>
</feature>
<feature type="transmembrane region" description="Helical" evidence="9">
    <location>
        <begin position="140"/>
        <end position="158"/>
    </location>
</feature>
<feature type="transmembrane region" description="Helical" evidence="9">
    <location>
        <begin position="343"/>
        <end position="362"/>
    </location>
</feature>
<feature type="transmembrane region" description="Helical" evidence="9">
    <location>
        <begin position="109"/>
        <end position="128"/>
    </location>
</feature>
<evidence type="ECO:0000256" key="6">
    <source>
        <dbReference type="ARBA" id="ARBA00023136"/>
    </source>
</evidence>
<dbReference type="Gene3D" id="1.20.1250.20">
    <property type="entry name" value="MFS general substrate transporter like domains"/>
    <property type="match status" value="1"/>
</dbReference>
<evidence type="ECO:0000259" key="10">
    <source>
        <dbReference type="PROSITE" id="PS50850"/>
    </source>
</evidence>
<evidence type="ECO:0000313" key="12">
    <source>
        <dbReference type="Proteomes" id="UP000829685"/>
    </source>
</evidence>
<dbReference type="InterPro" id="IPR011701">
    <property type="entry name" value="MFS"/>
</dbReference>
<proteinExistence type="inferred from homology"/>
<dbReference type="CDD" id="cd17323">
    <property type="entry name" value="MFS_Tpo1_MDR_like"/>
    <property type="match status" value="1"/>
</dbReference>
<feature type="compositionally biased region" description="Low complexity" evidence="8">
    <location>
        <begin position="559"/>
        <end position="572"/>
    </location>
</feature>
<feature type="transmembrane region" description="Helical" evidence="9">
    <location>
        <begin position="232"/>
        <end position="257"/>
    </location>
</feature>
<evidence type="ECO:0000313" key="11">
    <source>
        <dbReference type="EMBL" id="KAI1871810.1"/>
    </source>
</evidence>
<dbReference type="PANTHER" id="PTHR23502:SF186">
    <property type="entry name" value="MAJOR FACILITATOR SUPERFAMILY (MFS) PROFILE DOMAIN-CONTAINING PROTEIN"/>
    <property type="match status" value="1"/>
</dbReference>
<feature type="domain" description="Major facilitator superfamily (MFS) profile" evidence="10">
    <location>
        <begin position="74"/>
        <end position="506"/>
    </location>
</feature>
<feature type="transmembrane region" description="Helical" evidence="9">
    <location>
        <begin position="477"/>
        <end position="497"/>
    </location>
</feature>
<keyword evidence="4 9" id="KW-0812">Transmembrane</keyword>
<gene>
    <name evidence="11" type="ORF">JX265_005796</name>
</gene>
<dbReference type="InterPro" id="IPR036259">
    <property type="entry name" value="MFS_trans_sf"/>
</dbReference>
<feature type="transmembrane region" description="Helical" evidence="9">
    <location>
        <begin position="197"/>
        <end position="220"/>
    </location>
</feature>
<keyword evidence="3" id="KW-1003">Cell membrane</keyword>
<comment type="caution">
    <text evidence="11">The sequence shown here is derived from an EMBL/GenBank/DDBJ whole genome shotgun (WGS) entry which is preliminary data.</text>
</comment>
<evidence type="ECO:0000256" key="4">
    <source>
        <dbReference type="ARBA" id="ARBA00022692"/>
    </source>
</evidence>
<comment type="subcellular location">
    <subcellularLocation>
        <location evidence="1">Cell membrane</location>
        <topology evidence="1">Multi-pass membrane protein</topology>
    </subcellularLocation>
</comment>
<keyword evidence="2" id="KW-0813">Transport</keyword>
<dbReference type="FunFam" id="1.20.1250.20:FF:000266">
    <property type="entry name" value="MFS multidrug transporter, putative"/>
    <property type="match status" value="1"/>
</dbReference>
<keyword evidence="12" id="KW-1185">Reference proteome</keyword>
<dbReference type="Pfam" id="PF07690">
    <property type="entry name" value="MFS_1"/>
    <property type="match status" value="1"/>
</dbReference>
<feature type="transmembrane region" description="Helical" evidence="9">
    <location>
        <begin position="442"/>
        <end position="465"/>
    </location>
</feature>
<feature type="transmembrane region" description="Helical" evidence="9">
    <location>
        <begin position="383"/>
        <end position="403"/>
    </location>
</feature>
<organism evidence="11 12">
    <name type="scientific">Neoarthrinium moseri</name>
    <dbReference type="NCBI Taxonomy" id="1658444"/>
    <lineage>
        <taxon>Eukaryota</taxon>
        <taxon>Fungi</taxon>
        <taxon>Dikarya</taxon>
        <taxon>Ascomycota</taxon>
        <taxon>Pezizomycotina</taxon>
        <taxon>Sordariomycetes</taxon>
        <taxon>Xylariomycetidae</taxon>
        <taxon>Amphisphaeriales</taxon>
        <taxon>Apiosporaceae</taxon>
        <taxon>Neoarthrinium</taxon>
    </lineage>
</organism>
<keyword evidence="5 9" id="KW-1133">Transmembrane helix</keyword>
<protein>
    <recommendedName>
        <fullName evidence="10">Major facilitator superfamily (MFS) profile domain-containing protein</fullName>
    </recommendedName>
</protein>
<evidence type="ECO:0000256" key="5">
    <source>
        <dbReference type="ARBA" id="ARBA00022989"/>
    </source>
</evidence>
<dbReference type="InterPro" id="IPR020846">
    <property type="entry name" value="MFS_dom"/>
</dbReference>
<feature type="compositionally biased region" description="Acidic residues" evidence="8">
    <location>
        <begin position="525"/>
        <end position="552"/>
    </location>
</feature>
<keyword evidence="6 9" id="KW-0472">Membrane</keyword>
<evidence type="ECO:0000256" key="2">
    <source>
        <dbReference type="ARBA" id="ARBA00022448"/>
    </source>
</evidence>
<feature type="transmembrane region" description="Helical" evidence="9">
    <location>
        <begin position="409"/>
        <end position="430"/>
    </location>
</feature>
<reference evidence="11" key="1">
    <citation type="submission" date="2021-03" db="EMBL/GenBank/DDBJ databases">
        <title>Revisited historic fungal species revealed as producer of novel bioactive compounds through whole genome sequencing and comparative genomics.</title>
        <authorList>
            <person name="Vignolle G.A."/>
            <person name="Hochenegger N."/>
            <person name="Mach R.L."/>
            <person name="Mach-Aigner A.R."/>
            <person name="Javad Rahimi M."/>
            <person name="Salim K.A."/>
            <person name="Chan C.M."/>
            <person name="Lim L.B.L."/>
            <person name="Cai F."/>
            <person name="Druzhinina I.S."/>
            <person name="U'Ren J.M."/>
            <person name="Derntl C."/>
        </authorList>
    </citation>
    <scope>NUCLEOTIDE SEQUENCE</scope>
    <source>
        <strain evidence="11">TUCIM 5799</strain>
    </source>
</reference>
<dbReference type="SUPFAM" id="SSF103473">
    <property type="entry name" value="MFS general substrate transporter"/>
    <property type="match status" value="1"/>
</dbReference>